<comment type="similarity">
    <text evidence="1">Belongs to the peptidase C2 family.</text>
</comment>
<name>A0A8C7PHX7_ONCMY</name>
<evidence type="ECO:0000256" key="8">
    <source>
        <dbReference type="PIRSR" id="PIRSR622684-1"/>
    </source>
</evidence>
<accession>A0A8C7PHX7</accession>
<keyword evidence="6 9" id="KW-0788">Thiol protease</keyword>
<feature type="active site" evidence="8 9">
    <location>
        <position position="262"/>
    </location>
</feature>
<dbReference type="SMART" id="SM00720">
    <property type="entry name" value="calpain_III"/>
    <property type="match status" value="1"/>
</dbReference>
<evidence type="ECO:0000256" key="9">
    <source>
        <dbReference type="PROSITE-ProRule" id="PRU00239"/>
    </source>
</evidence>
<feature type="domain" description="Calpain catalytic" evidence="10">
    <location>
        <begin position="45"/>
        <end position="342"/>
    </location>
</feature>
<dbReference type="FunFam" id="2.60.120.380:FF:000001">
    <property type="entry name" value="Calpain-1 catalytic subunit"/>
    <property type="match status" value="1"/>
</dbReference>
<dbReference type="GO" id="GO:0004198">
    <property type="term" value="F:calcium-dependent cysteine-type endopeptidase activity"/>
    <property type="evidence" value="ECO:0007669"/>
    <property type="project" value="InterPro"/>
</dbReference>
<evidence type="ECO:0000256" key="6">
    <source>
        <dbReference type="ARBA" id="ARBA00022807"/>
    </source>
</evidence>
<dbReference type="SUPFAM" id="SSF47473">
    <property type="entry name" value="EF-hand"/>
    <property type="match status" value="1"/>
</dbReference>
<dbReference type="FunFam" id="3.90.70.10:FF:000001">
    <property type="entry name" value="Calpain-1 catalytic subunit"/>
    <property type="match status" value="1"/>
</dbReference>
<evidence type="ECO:0000256" key="4">
    <source>
        <dbReference type="ARBA" id="ARBA00022737"/>
    </source>
</evidence>
<evidence type="ECO:0000313" key="12">
    <source>
        <dbReference type="Proteomes" id="UP000694395"/>
    </source>
</evidence>
<evidence type="ECO:0000256" key="1">
    <source>
        <dbReference type="ARBA" id="ARBA00007623"/>
    </source>
</evidence>
<dbReference type="CDD" id="cd00214">
    <property type="entry name" value="Calpain_III"/>
    <property type="match status" value="1"/>
</dbReference>
<dbReference type="GeneTree" id="ENSGT00940000154784"/>
<organism evidence="11 12">
    <name type="scientific">Oncorhynchus mykiss</name>
    <name type="common">Rainbow trout</name>
    <name type="synonym">Salmo gairdneri</name>
    <dbReference type="NCBI Taxonomy" id="8022"/>
    <lineage>
        <taxon>Eukaryota</taxon>
        <taxon>Metazoa</taxon>
        <taxon>Chordata</taxon>
        <taxon>Craniata</taxon>
        <taxon>Vertebrata</taxon>
        <taxon>Euteleostomi</taxon>
        <taxon>Actinopterygii</taxon>
        <taxon>Neopterygii</taxon>
        <taxon>Teleostei</taxon>
        <taxon>Protacanthopterygii</taxon>
        <taxon>Salmoniformes</taxon>
        <taxon>Salmonidae</taxon>
        <taxon>Salmoninae</taxon>
        <taxon>Oncorhynchus</taxon>
    </lineage>
</organism>
<dbReference type="Pfam" id="PF01067">
    <property type="entry name" value="Calpain_III"/>
    <property type="match status" value="1"/>
</dbReference>
<dbReference type="SUPFAM" id="SSF54001">
    <property type="entry name" value="Cysteine proteinases"/>
    <property type="match status" value="1"/>
</dbReference>
<sequence length="584" mass="65748">MSGMASNLAKKRALAAGFGTNANAVKYLNQDFEALRAQCLNRGGLFSDPTFPAAPESLGFNELGPGSYKTRAVQWKRPGELCSSPEFIVGGATRTDICQGALGDCWLLAAIASLTLNEDVMARVVPVGQSFGESYAGIFHFQFWQFGEWVDVVIDDRLPTKDGELLFVHSAEGSEFWSALLEKAYAKVNGCYEALSGGSTTEGFEDFTGGIAENYDLRKPPPNMFQIIKKAIESGALLGCSIDITSAADSEAVTRQKLVKGHAYSLTGAVEVTYRGRKEKLIRIRNPWGQVEWTGAWSDSSSEWNSVDDSERQNVKADDGEFWMSFTEFLRHYSRIEICTLTPDTLTDDSVKHWSVCNYDGSWRKGSTAGGCRNHAYTFWMNPQFVIRLDEEDDDPDDNEVGCSFVVGLIQKNRRRLRKVGEDMHTIGFAIYEFHGQREVHLDKNYFLTHAQKARSETFVNLREVSTRFKMPPGEYLIVPSTFEPHLNGDFCIRVFSEKQTETRGNGKLGLGEFATLWKKVQKYLVRYVSRRILVARYAEPDMTIDFDNFVACLMRLDMMFRVFMKIDAHDSGSIELDFHQVSE</sequence>
<dbReference type="CDD" id="cd00044">
    <property type="entry name" value="CysPc"/>
    <property type="match status" value="1"/>
</dbReference>
<keyword evidence="12" id="KW-1185">Reference proteome</keyword>
<reference evidence="11" key="2">
    <citation type="submission" date="2025-08" db="UniProtKB">
        <authorList>
            <consortium name="Ensembl"/>
        </authorList>
    </citation>
    <scope>IDENTIFICATION</scope>
</reference>
<evidence type="ECO:0000256" key="7">
    <source>
        <dbReference type="ARBA" id="ARBA00022837"/>
    </source>
</evidence>
<keyword evidence="4" id="KW-0677">Repeat</keyword>
<dbReference type="InterPro" id="IPR022683">
    <property type="entry name" value="Calpain_III"/>
</dbReference>
<dbReference type="InterPro" id="IPR033883">
    <property type="entry name" value="C2_III"/>
</dbReference>
<reference evidence="11" key="1">
    <citation type="submission" date="2020-07" db="EMBL/GenBank/DDBJ databases">
        <title>A long reads based de novo assembly of the rainbow trout Arlee double haploid line genome.</title>
        <authorList>
            <person name="Gao G."/>
            <person name="Palti Y."/>
        </authorList>
    </citation>
    <scope>NUCLEOTIDE SEQUENCE [LARGE SCALE GENOMIC DNA]</scope>
</reference>
<dbReference type="GO" id="GO:0005737">
    <property type="term" value="C:cytoplasm"/>
    <property type="evidence" value="ECO:0007669"/>
    <property type="project" value="TreeGrafter"/>
</dbReference>
<reference evidence="11" key="3">
    <citation type="submission" date="2025-09" db="UniProtKB">
        <authorList>
            <consortium name="Ensembl"/>
        </authorList>
    </citation>
    <scope>IDENTIFICATION</scope>
</reference>
<keyword evidence="5 9" id="KW-0378">Hydrolase</keyword>
<evidence type="ECO:0000313" key="11">
    <source>
        <dbReference type="Ensembl" id="ENSOMYP00000021897.2"/>
    </source>
</evidence>
<dbReference type="PANTHER" id="PTHR10183">
    <property type="entry name" value="CALPAIN"/>
    <property type="match status" value="1"/>
</dbReference>
<dbReference type="InterPro" id="IPR036213">
    <property type="entry name" value="Calpain_III_sf"/>
</dbReference>
<dbReference type="Proteomes" id="UP000694395">
    <property type="component" value="Chromosome 17"/>
</dbReference>
<dbReference type="Ensembl" id="ENSOMYT00000024010.2">
    <property type="protein sequence ID" value="ENSOMYP00000021897.2"/>
    <property type="gene ID" value="ENSOMYG00000010360.2"/>
</dbReference>
<dbReference type="InterPro" id="IPR000169">
    <property type="entry name" value="Pept_cys_AS"/>
</dbReference>
<dbReference type="PROSITE" id="PS50203">
    <property type="entry name" value="CALPAIN_CAT"/>
    <property type="match status" value="1"/>
</dbReference>
<evidence type="ECO:0000259" key="10">
    <source>
        <dbReference type="PROSITE" id="PS50203"/>
    </source>
</evidence>
<dbReference type="GO" id="GO:0006508">
    <property type="term" value="P:proteolysis"/>
    <property type="evidence" value="ECO:0007669"/>
    <property type="project" value="UniProtKB-KW"/>
</dbReference>
<dbReference type="Gene3D" id="3.90.70.10">
    <property type="entry name" value="Cysteine proteinases"/>
    <property type="match status" value="1"/>
</dbReference>
<dbReference type="InterPro" id="IPR022684">
    <property type="entry name" value="Calpain_cysteine_protease"/>
</dbReference>
<dbReference type="GO" id="GO:0046872">
    <property type="term" value="F:metal ion binding"/>
    <property type="evidence" value="ECO:0007669"/>
    <property type="project" value="UniProtKB-KW"/>
</dbReference>
<evidence type="ECO:0000256" key="3">
    <source>
        <dbReference type="ARBA" id="ARBA00022723"/>
    </source>
</evidence>
<proteinExistence type="inferred from homology"/>
<dbReference type="SUPFAM" id="SSF49758">
    <property type="entry name" value="Calpain large subunit, middle domain (domain III)"/>
    <property type="match status" value="1"/>
</dbReference>
<dbReference type="PRINTS" id="PR00704">
    <property type="entry name" value="CALPAIN"/>
</dbReference>
<protein>
    <submittedName>
        <fullName evidence="11">Calpain 2, (m/II) large subunit b</fullName>
    </submittedName>
</protein>
<keyword evidence="7" id="KW-0106">Calcium</keyword>
<dbReference type="InterPro" id="IPR001300">
    <property type="entry name" value="Peptidase_C2_calpain_cat"/>
</dbReference>
<dbReference type="Gene3D" id="2.60.120.380">
    <property type="match status" value="1"/>
</dbReference>
<keyword evidence="2 9" id="KW-0645">Protease</keyword>
<dbReference type="InterPro" id="IPR011992">
    <property type="entry name" value="EF-hand-dom_pair"/>
</dbReference>
<dbReference type="InterPro" id="IPR038765">
    <property type="entry name" value="Papain-like_cys_pep_sf"/>
</dbReference>
<dbReference type="AlphaFoldDB" id="A0A8C7PHX7"/>
<keyword evidence="3" id="KW-0479">Metal-binding</keyword>
<feature type="active site" evidence="8 9">
    <location>
        <position position="105"/>
    </location>
</feature>
<evidence type="ECO:0000256" key="2">
    <source>
        <dbReference type="ARBA" id="ARBA00022670"/>
    </source>
</evidence>
<feature type="active site" evidence="8 9">
    <location>
        <position position="286"/>
    </location>
</feature>
<dbReference type="PANTHER" id="PTHR10183:SF395">
    <property type="entry name" value="CALPAIN 2, (M_II) LARGE SUBUNIT A-RELATED"/>
    <property type="match status" value="1"/>
</dbReference>
<dbReference type="Gene3D" id="1.10.238.10">
    <property type="entry name" value="EF-hand"/>
    <property type="match status" value="1"/>
</dbReference>
<evidence type="ECO:0000256" key="5">
    <source>
        <dbReference type="ARBA" id="ARBA00022801"/>
    </source>
</evidence>
<dbReference type="SMART" id="SM00230">
    <property type="entry name" value="CysPc"/>
    <property type="match status" value="1"/>
</dbReference>
<dbReference type="InterPro" id="IPR022682">
    <property type="entry name" value="Calpain_domain_III"/>
</dbReference>
<dbReference type="Pfam" id="PF00648">
    <property type="entry name" value="Peptidase_C2"/>
    <property type="match status" value="1"/>
</dbReference>
<dbReference type="PROSITE" id="PS00139">
    <property type="entry name" value="THIOL_PROTEASE_CYS"/>
    <property type="match status" value="1"/>
</dbReference>